<comment type="subcellular location">
    <subcellularLocation>
        <location evidence="1">Cytoplasm</location>
        <location evidence="1">Cytoskeleton</location>
        <location evidence="1">Cilium axoneme</location>
    </subcellularLocation>
</comment>
<evidence type="ECO:0000256" key="5">
    <source>
        <dbReference type="ARBA" id="ARBA00023054"/>
    </source>
</evidence>
<dbReference type="InterPro" id="IPR015943">
    <property type="entry name" value="WD40/YVTN_repeat-like_dom_sf"/>
</dbReference>
<gene>
    <name evidence="11" type="ORF">H0235_007779</name>
</gene>
<keyword evidence="4" id="KW-0677">Repeat</keyword>
<keyword evidence="3" id="KW-0853">WD repeat</keyword>
<dbReference type="SUPFAM" id="SSF50978">
    <property type="entry name" value="WD40 repeat-like"/>
    <property type="match status" value="2"/>
</dbReference>
<evidence type="ECO:0000256" key="6">
    <source>
        <dbReference type="ARBA" id="ARBA00023212"/>
    </source>
</evidence>
<comment type="similarity">
    <text evidence="8">Belongs to the CFAP43 family.</text>
</comment>
<evidence type="ECO:0000256" key="2">
    <source>
        <dbReference type="ARBA" id="ARBA00022490"/>
    </source>
</evidence>
<keyword evidence="12" id="KW-1185">Reference proteome</keyword>
<dbReference type="PANTHER" id="PTHR14885">
    <property type="entry name" value="CILIA- AND FLAGELLA-ASSOCIATED PROTEIN 43-RELATED"/>
    <property type="match status" value="1"/>
</dbReference>
<evidence type="ECO:0000256" key="8">
    <source>
        <dbReference type="ARBA" id="ARBA00023605"/>
    </source>
</evidence>
<dbReference type="GO" id="GO:0060271">
    <property type="term" value="P:cilium assembly"/>
    <property type="evidence" value="ECO:0007669"/>
    <property type="project" value="TreeGrafter"/>
</dbReference>
<name>A0A834P202_VESPE</name>
<evidence type="ECO:0000256" key="4">
    <source>
        <dbReference type="ARBA" id="ARBA00022737"/>
    </source>
</evidence>
<proteinExistence type="inferred from homology"/>
<evidence type="ECO:0000256" key="9">
    <source>
        <dbReference type="ARBA" id="ARBA00023662"/>
    </source>
</evidence>
<evidence type="ECO:0000313" key="12">
    <source>
        <dbReference type="Proteomes" id="UP000600918"/>
    </source>
</evidence>
<organism evidence="11 12">
    <name type="scientific">Vespula pensylvanica</name>
    <name type="common">Western yellow jacket</name>
    <name type="synonym">Wasp</name>
    <dbReference type="NCBI Taxonomy" id="30213"/>
    <lineage>
        <taxon>Eukaryota</taxon>
        <taxon>Metazoa</taxon>
        <taxon>Ecdysozoa</taxon>
        <taxon>Arthropoda</taxon>
        <taxon>Hexapoda</taxon>
        <taxon>Insecta</taxon>
        <taxon>Pterygota</taxon>
        <taxon>Neoptera</taxon>
        <taxon>Endopterygota</taxon>
        <taxon>Hymenoptera</taxon>
        <taxon>Apocrita</taxon>
        <taxon>Aculeata</taxon>
        <taxon>Vespoidea</taxon>
        <taxon>Vespidae</taxon>
        <taxon>Vespinae</taxon>
        <taxon>Vespula</taxon>
    </lineage>
</organism>
<evidence type="ECO:0000256" key="10">
    <source>
        <dbReference type="SAM" id="Coils"/>
    </source>
</evidence>
<reference evidence="11" key="1">
    <citation type="journal article" date="2020" name="G3 (Bethesda)">
        <title>High-Quality Assemblies for Three Invasive Social Wasps from the &lt;i&gt;Vespula&lt;/i&gt; Genus.</title>
        <authorList>
            <person name="Harrop T.W.R."/>
            <person name="Guhlin J."/>
            <person name="McLaughlin G.M."/>
            <person name="Permina E."/>
            <person name="Stockwell P."/>
            <person name="Gilligan J."/>
            <person name="Le Lec M.F."/>
            <person name="Gruber M.A.M."/>
            <person name="Quinn O."/>
            <person name="Lovegrove M."/>
            <person name="Duncan E.J."/>
            <person name="Remnant E.J."/>
            <person name="Van Eeckhoven J."/>
            <person name="Graham B."/>
            <person name="Knapp R.A."/>
            <person name="Langford K.W."/>
            <person name="Kronenberg Z."/>
            <person name="Press M.O."/>
            <person name="Eacker S.M."/>
            <person name="Wilson-Rankin E.E."/>
            <person name="Purcell J."/>
            <person name="Lester P.J."/>
            <person name="Dearden P.K."/>
        </authorList>
    </citation>
    <scope>NUCLEOTIDE SEQUENCE</scope>
    <source>
        <strain evidence="11">Volc-1</strain>
    </source>
</reference>
<dbReference type="InterPro" id="IPR036322">
    <property type="entry name" value="WD40_repeat_dom_sf"/>
</dbReference>
<evidence type="ECO:0000256" key="3">
    <source>
        <dbReference type="ARBA" id="ARBA00022574"/>
    </source>
</evidence>
<protein>
    <recommendedName>
        <fullName evidence="9">Cilia- and flagella-associated protein 43</fullName>
    </recommendedName>
</protein>
<keyword evidence="2" id="KW-0963">Cytoplasm</keyword>
<keyword evidence="5 10" id="KW-0175">Coiled coil</keyword>
<keyword evidence="7" id="KW-0966">Cell projection</keyword>
<keyword evidence="6" id="KW-0206">Cytoskeleton</keyword>
<dbReference type="Pfam" id="PF25828">
    <property type="entry name" value="CC_Cfap43"/>
    <property type="match status" value="1"/>
</dbReference>
<dbReference type="PANTHER" id="PTHR14885:SF1">
    <property type="entry name" value="CILIA- AND FLAGELLA-ASSOCIATED PROTEIN 43"/>
    <property type="match status" value="1"/>
</dbReference>
<dbReference type="Gene3D" id="2.130.10.10">
    <property type="entry name" value="YVTN repeat-like/Quinoprotein amine dehydrogenase"/>
    <property type="match status" value="2"/>
</dbReference>
<feature type="coiled-coil region" evidence="10">
    <location>
        <begin position="1510"/>
        <end position="1537"/>
    </location>
</feature>
<evidence type="ECO:0000256" key="1">
    <source>
        <dbReference type="ARBA" id="ARBA00004430"/>
    </source>
</evidence>
<feature type="coiled-coil region" evidence="10">
    <location>
        <begin position="1634"/>
        <end position="1729"/>
    </location>
</feature>
<dbReference type="GO" id="GO:0005930">
    <property type="term" value="C:axoneme"/>
    <property type="evidence" value="ECO:0007669"/>
    <property type="project" value="UniProtKB-SubCell"/>
</dbReference>
<accession>A0A834P202</accession>
<evidence type="ECO:0000256" key="7">
    <source>
        <dbReference type="ARBA" id="ARBA00023273"/>
    </source>
</evidence>
<evidence type="ECO:0000313" key="11">
    <source>
        <dbReference type="EMBL" id="KAF7425341.1"/>
    </source>
</evidence>
<comment type="caution">
    <text evidence="11">The sequence shown here is derived from an EMBL/GenBank/DDBJ whole genome shotgun (WGS) entry which is preliminary data.</text>
</comment>
<dbReference type="GO" id="GO:0003341">
    <property type="term" value="P:cilium movement"/>
    <property type="evidence" value="ECO:0007669"/>
    <property type="project" value="UniProtKB-ARBA"/>
</dbReference>
<sequence>MEVEVMVLADGCDGGGGGSCCCEFDGTSCYYNTTVPLMILLAQDSEESSIIHVTMYIISLVSKYRKRESASMIMSMTISYANTRLSGCHFNGKTVGLGPTINAKHASFSRGYAKGRVSEGSTAGSISRCKDKFLIGLCYTDDSLLLDLITLRYGGLYKPASTPSILITFCLKPAKLTFAGDLVLTDKSLRTEMSESTWIPCWTRGEKIQEMVWIGKDILAWSSGVHITFFHINQKKRFIKRCSNQNTGDGVCRLSAHPTIQIFAFSEKSLKPRILIFAYPSLNKISECVQGSINGYSAIAFTATDYLVSMGYYPHFEMILWCWRTGEKIMNVNTRMPNDIEQILRINQTGPTLIAQLGKTCGELFIWSFDVISKSYILKDHEIKLPKNELIRWIDWCPLAGDPILAITDHDGHIYLSNEDGTNVYLIVHSQHCGLCEDYEMPSICWYRDGIILKTTFCELCYYKKYINTDVWNKEWCIKSTKKPYMLIASPLKNDWLFYYTLEGYLIQIEFLESHRKPLIKEYYYHGANYRYIDFIYPWCHHAVVISDNSKDLAVLECNTGVEIARISPETIGDISCQASHPDYPLIVLTTNEGEVLFICMNNPKNPEIIVNMRLHKKALNLIKFSSSGRSLVVSDTKSGNCFCISLKNTSYTVVGQVRVKKVITDVLLCDTQKGFRIYVIPVTSMEYFVGEQVFVYNVSKKQVQMKEYIGILNLHSRFRNLYNVPGNYQLVVGTPYLTRQLQILKLLETTSKEIEIVRTKSTNHYFRCAHLFTDRNWLTTTAYDGVIIVRNKTISEIVAVIMTHHRYDFGSVKGLVNSSANLAVVLGHDGSLIAMKKVEQVADQQEDITKKLYLVNDSESEKEKKRVYDDYASLNQSLVNLLNPAKRRLNKFEEEIDLTWVEWIAKEKLEAEETACAEERTSIMKDFLILKNDVVELLNKNEIVPELERLPVSAFDLDKVEREHAMKVAKNAREDKRLEYEFECSSMDHIADWIKKTYWDSQKILAKSIFSILNSLEVTNFSSVLENPEVKEAIEYAEFQKTFLNSIAKANYFQFWKMYTESQLELSLVDPLKLDREERIKLGELLEDEEREIDEEKLAEERAFEGMTGYRFIEQSPYYYPQMECYGFGQVILNNHYLMDDCNKLRSYFNKIFNEIYENKEREMKVIQDKINRIHYIDSELKIMFNKSIPRVPLVPTWHIKEKPEEVIRVLDSEVKVKPYISPSLQEILDKQEAEAERIRQLLLADDFRERALMAMMDGVLEVRWEDIIKKDIPKPECMLIKKPEDYTAEDIRAVNKYEDDVKNRLEEREHYKRILQADYVKLESSLQEGIDKFNAKLDEVFLLRMKLEAAIKQMELHYVRGRIRNYNRVKNIESYEKVRNKIKENETLEMTLKKELESFENVQKSLLSPLEAMFNREKILNKNFRLEFPSLGKSSVELILRQYKRRPKTSLKNVNMSDLLDLGKCVLNRIKLVYLPRICTEYLKLLDELDVRPSTLPSLIEDSIWEHLTRIRRQRIDLELRIKAQQAEINQAEKIVRAYGVKVKNCQHRTREMRKVLSKMKEDRRMFDVNTEIQLVMRLGQVEIDLHGRCEDTLNAIFIPRKVVDDVNVLIAEAGERKLKAVEHTISFQKTVRNKEWEHRALKMRIEDLKDDLHFVEGTNLTREIQIYLKRKAKNLREDRTAQRLERELEMLQNYFGKSLNEWAEKLKEVDKKIETIKKKNDFLDRMIVNMNVVRCKMEYSRDLIGEDRQCRYVDRKIQILMKRSNLIKKLQDNYTELLALQTEHELLRLRRYPALKFFRRLDDSDDNKKPC</sequence>
<dbReference type="EMBL" id="JACSDY010000006">
    <property type="protein sequence ID" value="KAF7425341.1"/>
    <property type="molecule type" value="Genomic_DNA"/>
</dbReference>
<dbReference type="Proteomes" id="UP000600918">
    <property type="component" value="Unassembled WGS sequence"/>
</dbReference>